<keyword evidence="4 8" id="KW-0418">Kinase</keyword>
<keyword evidence="3 8" id="KW-0547">Nucleotide-binding</keyword>
<comment type="subcellular location">
    <subcellularLocation>
        <location evidence="8">Cytoplasm</location>
    </subcellularLocation>
</comment>
<protein>
    <recommendedName>
        <fullName evidence="8">Cytidylate kinase</fullName>
        <shortName evidence="8">CK</shortName>
        <ecNumber evidence="8">2.7.4.25</ecNumber>
    </recommendedName>
    <alternativeName>
        <fullName evidence="8">Cytidine monophosphate kinase</fullName>
        <shortName evidence="8">CMP kinase</shortName>
    </alternativeName>
</protein>
<comment type="caution">
    <text evidence="10">The sequence shown here is derived from an EMBL/GenBank/DDBJ whole genome shotgun (WGS) entry which is preliminary data.</text>
</comment>
<dbReference type="Gene3D" id="3.40.50.300">
    <property type="entry name" value="P-loop containing nucleotide triphosphate hydrolases"/>
    <property type="match status" value="1"/>
</dbReference>
<dbReference type="Proteomes" id="UP000539111">
    <property type="component" value="Unassembled WGS sequence"/>
</dbReference>
<name>A0A7Z0D546_9MICO</name>
<dbReference type="GO" id="GO:0036431">
    <property type="term" value="F:dCMP kinase activity"/>
    <property type="evidence" value="ECO:0007669"/>
    <property type="project" value="InterPro"/>
</dbReference>
<dbReference type="InterPro" id="IPR027417">
    <property type="entry name" value="P-loop_NTPase"/>
</dbReference>
<evidence type="ECO:0000256" key="8">
    <source>
        <dbReference type="HAMAP-Rule" id="MF_00238"/>
    </source>
</evidence>
<dbReference type="NCBIfam" id="TIGR00017">
    <property type="entry name" value="cmk"/>
    <property type="match status" value="1"/>
</dbReference>
<feature type="domain" description="Cytidylate kinase" evidence="9">
    <location>
        <begin position="3"/>
        <end position="215"/>
    </location>
</feature>
<evidence type="ECO:0000256" key="7">
    <source>
        <dbReference type="ARBA" id="ARBA00048478"/>
    </source>
</evidence>
<dbReference type="EMBL" id="JACBZP010000001">
    <property type="protein sequence ID" value="NYI69072.1"/>
    <property type="molecule type" value="Genomic_DNA"/>
</dbReference>
<dbReference type="Pfam" id="PF02224">
    <property type="entry name" value="Cytidylate_kin"/>
    <property type="match status" value="1"/>
</dbReference>
<comment type="similarity">
    <text evidence="1 8">Belongs to the cytidylate kinase family. Type 1 subfamily.</text>
</comment>
<gene>
    <name evidence="8" type="primary">cmk</name>
    <name evidence="10" type="ORF">BJY26_003378</name>
</gene>
<evidence type="ECO:0000259" key="9">
    <source>
        <dbReference type="Pfam" id="PF02224"/>
    </source>
</evidence>
<organism evidence="10 11">
    <name type="scientific">Spelaeicoccus albus</name>
    <dbReference type="NCBI Taxonomy" id="1280376"/>
    <lineage>
        <taxon>Bacteria</taxon>
        <taxon>Bacillati</taxon>
        <taxon>Actinomycetota</taxon>
        <taxon>Actinomycetes</taxon>
        <taxon>Micrococcales</taxon>
        <taxon>Brevibacteriaceae</taxon>
        <taxon>Spelaeicoccus</taxon>
    </lineage>
</organism>
<keyword evidence="11" id="KW-1185">Reference proteome</keyword>
<evidence type="ECO:0000256" key="4">
    <source>
        <dbReference type="ARBA" id="ARBA00022777"/>
    </source>
</evidence>
<feature type="binding site" evidence="8">
    <location>
        <begin position="7"/>
        <end position="15"/>
    </location>
    <ligand>
        <name>ATP</name>
        <dbReference type="ChEBI" id="CHEBI:30616"/>
    </ligand>
</feature>
<keyword evidence="5 8" id="KW-0067">ATP-binding</keyword>
<evidence type="ECO:0000256" key="1">
    <source>
        <dbReference type="ARBA" id="ARBA00009427"/>
    </source>
</evidence>
<evidence type="ECO:0000256" key="5">
    <source>
        <dbReference type="ARBA" id="ARBA00022840"/>
    </source>
</evidence>
<dbReference type="GO" id="GO:0005524">
    <property type="term" value="F:ATP binding"/>
    <property type="evidence" value="ECO:0007669"/>
    <property type="project" value="UniProtKB-UniRule"/>
</dbReference>
<dbReference type="InterPro" id="IPR011994">
    <property type="entry name" value="Cytidylate_kinase_dom"/>
</dbReference>
<sequence>MKIAIDGPSGSGKSSVSRAVASRLGYAYLDTGAMYRAACWLMLDRGVTDDDEVTALIRSAELEPGTDPDHESIAVNGRDVTTAIREDRVTSAVSKVATNLDVRTLLIAEQRRLIAEHAEPGIVAEGRDITTVVAPDAEVRLLLTAREEARLARRARELHGTADADSLAATRESIVGRDAKDSTVATFETASDGVHTLDSSSLTLEETIQAVMDLVADAHED</sequence>
<evidence type="ECO:0000256" key="3">
    <source>
        <dbReference type="ARBA" id="ARBA00022741"/>
    </source>
</evidence>
<evidence type="ECO:0000256" key="2">
    <source>
        <dbReference type="ARBA" id="ARBA00022679"/>
    </source>
</evidence>
<proteinExistence type="inferred from homology"/>
<keyword evidence="2 8" id="KW-0808">Transferase</keyword>
<dbReference type="AlphaFoldDB" id="A0A7Z0D546"/>
<dbReference type="SUPFAM" id="SSF52540">
    <property type="entry name" value="P-loop containing nucleoside triphosphate hydrolases"/>
    <property type="match status" value="1"/>
</dbReference>
<dbReference type="CDD" id="cd02020">
    <property type="entry name" value="CMPK"/>
    <property type="match status" value="1"/>
</dbReference>
<comment type="catalytic activity">
    <reaction evidence="7 8">
        <text>CMP + ATP = CDP + ADP</text>
        <dbReference type="Rhea" id="RHEA:11600"/>
        <dbReference type="ChEBI" id="CHEBI:30616"/>
        <dbReference type="ChEBI" id="CHEBI:58069"/>
        <dbReference type="ChEBI" id="CHEBI:60377"/>
        <dbReference type="ChEBI" id="CHEBI:456216"/>
        <dbReference type="EC" id="2.7.4.25"/>
    </reaction>
</comment>
<dbReference type="RefSeq" id="WP_179429345.1">
    <property type="nucleotide sequence ID" value="NZ_JACBZP010000001.1"/>
</dbReference>
<comment type="catalytic activity">
    <reaction evidence="6 8">
        <text>dCMP + ATP = dCDP + ADP</text>
        <dbReference type="Rhea" id="RHEA:25094"/>
        <dbReference type="ChEBI" id="CHEBI:30616"/>
        <dbReference type="ChEBI" id="CHEBI:57566"/>
        <dbReference type="ChEBI" id="CHEBI:58593"/>
        <dbReference type="ChEBI" id="CHEBI:456216"/>
        <dbReference type="EC" id="2.7.4.25"/>
    </reaction>
</comment>
<accession>A0A7Z0D546</accession>
<reference evidence="10 11" key="1">
    <citation type="submission" date="2020-07" db="EMBL/GenBank/DDBJ databases">
        <title>Sequencing the genomes of 1000 actinobacteria strains.</title>
        <authorList>
            <person name="Klenk H.-P."/>
        </authorList>
    </citation>
    <scope>NUCLEOTIDE SEQUENCE [LARGE SCALE GENOMIC DNA]</scope>
    <source>
        <strain evidence="10 11">DSM 26341</strain>
    </source>
</reference>
<evidence type="ECO:0000313" key="10">
    <source>
        <dbReference type="EMBL" id="NYI69072.1"/>
    </source>
</evidence>
<evidence type="ECO:0000313" key="11">
    <source>
        <dbReference type="Proteomes" id="UP000539111"/>
    </source>
</evidence>
<dbReference type="EC" id="2.7.4.25" evidence="8"/>
<dbReference type="InterPro" id="IPR003136">
    <property type="entry name" value="Cytidylate_kin"/>
</dbReference>
<keyword evidence="8" id="KW-0963">Cytoplasm</keyword>
<dbReference type="GO" id="GO:0006220">
    <property type="term" value="P:pyrimidine nucleotide metabolic process"/>
    <property type="evidence" value="ECO:0007669"/>
    <property type="project" value="UniProtKB-UniRule"/>
</dbReference>
<dbReference type="HAMAP" id="MF_00238">
    <property type="entry name" value="Cytidyl_kinase_type1"/>
    <property type="match status" value="1"/>
</dbReference>
<evidence type="ECO:0000256" key="6">
    <source>
        <dbReference type="ARBA" id="ARBA00047615"/>
    </source>
</evidence>
<dbReference type="GO" id="GO:0005737">
    <property type="term" value="C:cytoplasm"/>
    <property type="evidence" value="ECO:0007669"/>
    <property type="project" value="UniProtKB-SubCell"/>
</dbReference>